<evidence type="ECO:0000313" key="1">
    <source>
        <dbReference type="EMBL" id="KAJ9658312.1"/>
    </source>
</evidence>
<name>A0ACC3AAD6_9EURO</name>
<keyword evidence="2" id="KW-1185">Reference proteome</keyword>
<gene>
    <name evidence="1" type="ORF">H2198_003742</name>
</gene>
<protein>
    <submittedName>
        <fullName evidence="1">Uncharacterized protein</fullName>
    </submittedName>
</protein>
<sequence length="963" mass="108796">MSEVSLLYGKMSKHIEPETGLLAIGVAIVFFVLLAFIAQYYEFSAPIASEKFFLTPYLKFAYICFIKPHTGQNDGGQQSALESFYSAQASIYDATRRQLLRGREEMLGLVAAQLQLPTRRPASGRRPVWFDLGWGTGYNIEVMDKLVGINDFFEHVYLIDLSPSLCEVARQRVKQFGWTNVSILCQDARATHSQAKTADLITMSYSLSMIPDFYSVVDQVIHLMAPRGIVGICDFYVQSIVDVSSRNYTGGTINRHVNWLGRMFWRTWFDADRVNLDAGRRDYVEYKFGTILSASERNYLLGGIPYYLFVGCHISAETIRHNTNSTSASPSISAKDSLERHDAALTESPYLSPQEYRQALSNQASTPLPSYLNNSNDNPIVRSKSYESALVNLTSNLPLPSAFYQHHPWRTTYSDLLPKHTQFASEYIYAFNWEDPTVDLNILNLQPSDVLVTITSAGDNILDYLSHSSTPLKRVHAIDLNPNQNHLLELKCACFAAQLPHSQIWAMFGDGRINDFRSLLIHRLSPHLSSPAFQFWLSHTNTFSPSSRGLYASSGGSRHAITLCRWLFRLTRLSQKVRTICSVTTLAEQKEIWYNSLRRVLLSRPLHALLISSEWWAWRAAGVPPEQRQLIVADYEAKLSPEQRRRMSRRQIAGDAIFKFLEDTLDPVINTTLLSKDNYFYHVVLQGRYAKTCAPRWLGEREHRRLSRNNAKLLDGLRIHTDEFLEVVKRMRGGSVGAVIVMDSMDWLEVPDLNKSVRFEDKAKSSKSGDRSRSQSKSRSTEGTDAAQSQIDAIHRVLKINGKVLLRSAALKPWYIELFERAEDEETGRKLWSVKCMGRRENGKCIDRVNMYASCWVCIKVGEVTPPASIVGSPRMRKSALKRRRTGSGGSEGSEASFTSGSETPSAMGSPEALRGRTQGAKDIAEEDGKKDGTVDRKKRRSVMEDIMLPGAAIEDEADRDRF</sequence>
<dbReference type="EMBL" id="JAPDRQ010000052">
    <property type="protein sequence ID" value="KAJ9658312.1"/>
    <property type="molecule type" value="Genomic_DNA"/>
</dbReference>
<comment type="caution">
    <text evidence="1">The sequence shown here is derived from an EMBL/GenBank/DDBJ whole genome shotgun (WGS) entry which is preliminary data.</text>
</comment>
<evidence type="ECO:0000313" key="2">
    <source>
        <dbReference type="Proteomes" id="UP001172386"/>
    </source>
</evidence>
<dbReference type="Proteomes" id="UP001172386">
    <property type="component" value="Unassembled WGS sequence"/>
</dbReference>
<reference evidence="1" key="1">
    <citation type="submission" date="2022-10" db="EMBL/GenBank/DDBJ databases">
        <title>Culturing micro-colonial fungi from biological soil crusts in the Mojave desert and describing Neophaeococcomyces mojavensis, and introducing the new genera and species Taxawa tesnikishii.</title>
        <authorList>
            <person name="Kurbessoian T."/>
            <person name="Stajich J.E."/>
        </authorList>
    </citation>
    <scope>NUCLEOTIDE SEQUENCE</scope>
    <source>
        <strain evidence="1">JES_112</strain>
    </source>
</reference>
<proteinExistence type="predicted"/>
<accession>A0ACC3AAD6</accession>
<organism evidence="1 2">
    <name type="scientific">Neophaeococcomyces mojaviensis</name>
    <dbReference type="NCBI Taxonomy" id="3383035"/>
    <lineage>
        <taxon>Eukaryota</taxon>
        <taxon>Fungi</taxon>
        <taxon>Dikarya</taxon>
        <taxon>Ascomycota</taxon>
        <taxon>Pezizomycotina</taxon>
        <taxon>Eurotiomycetes</taxon>
        <taxon>Chaetothyriomycetidae</taxon>
        <taxon>Chaetothyriales</taxon>
        <taxon>Chaetothyriales incertae sedis</taxon>
        <taxon>Neophaeococcomyces</taxon>
    </lineage>
</organism>